<keyword evidence="4" id="KW-0949">S-adenosyl-L-methionine</keyword>
<keyword evidence="5" id="KW-0443">Lipid metabolism</keyword>
<dbReference type="CDD" id="cd02440">
    <property type="entry name" value="AdoMet_MTases"/>
    <property type="match status" value="1"/>
</dbReference>
<accession>A0A3P1CJQ9</accession>
<dbReference type="AlphaFoldDB" id="A0A3P1CJQ9"/>
<dbReference type="InterPro" id="IPR029063">
    <property type="entry name" value="SAM-dependent_MTases_sf"/>
</dbReference>
<evidence type="ECO:0000313" key="8">
    <source>
        <dbReference type="Proteomes" id="UP000274271"/>
    </source>
</evidence>
<dbReference type="InterPro" id="IPR041698">
    <property type="entry name" value="Methyltransf_25"/>
</dbReference>
<dbReference type="Pfam" id="PF13649">
    <property type="entry name" value="Methyltransf_25"/>
    <property type="match status" value="1"/>
</dbReference>
<feature type="domain" description="Methyltransferase" evidence="6">
    <location>
        <begin position="44"/>
        <end position="138"/>
    </location>
</feature>
<proteinExistence type="inferred from homology"/>
<dbReference type="OrthoDB" id="9811589at2"/>
<sequence>MAWYENFFNGLVQEAWKAAQTEEQTELECDFLNDVLELQPGQRVLDIFCGHGRHALELARLGYAVTGVDISTESILEVQKVAKREKLPVEAIAGDFLALDLEGGFQAAYCFGNSFSFFPHDQMLLFLQKIADQLPTGGRFAAETAMIAESVLPDFQERSWMQAGDITFLMENNYDARQSCINAQLTYLRNGQSVQRQARHYVYTIAELHRLFEKAGLTITEQFGNLDGSEFLLGDDRLLLVAQKME</sequence>
<dbReference type="GO" id="GO:0008168">
    <property type="term" value="F:methyltransferase activity"/>
    <property type="evidence" value="ECO:0007669"/>
    <property type="project" value="UniProtKB-KW"/>
</dbReference>
<evidence type="ECO:0000256" key="3">
    <source>
        <dbReference type="ARBA" id="ARBA00022679"/>
    </source>
</evidence>
<protein>
    <submittedName>
        <fullName evidence="7">Class I SAM-dependent methyltransferase</fullName>
    </submittedName>
</protein>
<evidence type="ECO:0000256" key="5">
    <source>
        <dbReference type="ARBA" id="ARBA00023098"/>
    </source>
</evidence>
<dbReference type="SUPFAM" id="SSF53335">
    <property type="entry name" value="S-adenosyl-L-methionine-dependent methyltransferases"/>
    <property type="match status" value="1"/>
</dbReference>
<keyword evidence="3 7" id="KW-0808">Transferase</keyword>
<dbReference type="Gene3D" id="2.20.25.110">
    <property type="entry name" value="S-adenosyl-L-methionine-dependent methyltransferases"/>
    <property type="match status" value="1"/>
</dbReference>
<keyword evidence="2 7" id="KW-0489">Methyltransferase</keyword>
<evidence type="ECO:0000256" key="1">
    <source>
        <dbReference type="ARBA" id="ARBA00010815"/>
    </source>
</evidence>
<organism evidence="7 8">
    <name type="scientific">Larkinella knui</name>
    <dbReference type="NCBI Taxonomy" id="2025310"/>
    <lineage>
        <taxon>Bacteria</taxon>
        <taxon>Pseudomonadati</taxon>
        <taxon>Bacteroidota</taxon>
        <taxon>Cytophagia</taxon>
        <taxon>Cytophagales</taxon>
        <taxon>Spirosomataceae</taxon>
        <taxon>Larkinella</taxon>
    </lineage>
</organism>
<evidence type="ECO:0000313" key="7">
    <source>
        <dbReference type="EMBL" id="RRB13515.1"/>
    </source>
</evidence>
<evidence type="ECO:0000259" key="6">
    <source>
        <dbReference type="Pfam" id="PF13649"/>
    </source>
</evidence>
<dbReference type="GO" id="GO:0006629">
    <property type="term" value="P:lipid metabolic process"/>
    <property type="evidence" value="ECO:0007669"/>
    <property type="project" value="UniProtKB-KW"/>
</dbReference>
<dbReference type="RefSeq" id="WP_124907413.1">
    <property type="nucleotide sequence ID" value="NZ_RQJP01000003.1"/>
</dbReference>
<dbReference type="GO" id="GO:0032259">
    <property type="term" value="P:methylation"/>
    <property type="evidence" value="ECO:0007669"/>
    <property type="project" value="UniProtKB-KW"/>
</dbReference>
<dbReference type="PANTHER" id="PTHR43667:SF1">
    <property type="entry name" value="CYCLOPROPANE-FATTY-ACYL-PHOSPHOLIPID SYNTHASE"/>
    <property type="match status" value="1"/>
</dbReference>
<dbReference type="InterPro" id="IPR050723">
    <property type="entry name" value="CFA/CMAS"/>
</dbReference>
<comment type="caution">
    <text evidence="7">The sequence shown here is derived from an EMBL/GenBank/DDBJ whole genome shotgun (WGS) entry which is preliminary data.</text>
</comment>
<comment type="similarity">
    <text evidence="1">Belongs to the CFA/CMAS family.</text>
</comment>
<dbReference type="Gene3D" id="3.40.50.150">
    <property type="entry name" value="Vaccinia Virus protein VP39"/>
    <property type="match status" value="1"/>
</dbReference>
<evidence type="ECO:0000256" key="4">
    <source>
        <dbReference type="ARBA" id="ARBA00022691"/>
    </source>
</evidence>
<reference evidence="7 8" key="1">
    <citation type="submission" date="2018-11" db="EMBL/GenBank/DDBJ databases">
        <authorList>
            <person name="Zhou Z."/>
            <person name="Wang G."/>
        </authorList>
    </citation>
    <scope>NUCLEOTIDE SEQUENCE [LARGE SCALE GENOMIC DNA]</scope>
    <source>
        <strain evidence="7 8">KCTC42998</strain>
    </source>
</reference>
<keyword evidence="8" id="KW-1185">Reference proteome</keyword>
<dbReference type="EMBL" id="RQJP01000003">
    <property type="protein sequence ID" value="RRB13515.1"/>
    <property type="molecule type" value="Genomic_DNA"/>
</dbReference>
<name>A0A3P1CJQ9_9BACT</name>
<dbReference type="Proteomes" id="UP000274271">
    <property type="component" value="Unassembled WGS sequence"/>
</dbReference>
<dbReference type="PANTHER" id="PTHR43667">
    <property type="entry name" value="CYCLOPROPANE-FATTY-ACYL-PHOSPHOLIPID SYNTHASE"/>
    <property type="match status" value="1"/>
</dbReference>
<evidence type="ECO:0000256" key="2">
    <source>
        <dbReference type="ARBA" id="ARBA00022603"/>
    </source>
</evidence>
<gene>
    <name evidence="7" type="ORF">EHT87_14695</name>
</gene>